<keyword evidence="5" id="KW-0460">Magnesium</keyword>
<keyword evidence="4" id="KW-0547">Nucleotide-binding</keyword>
<evidence type="ECO:0000256" key="1">
    <source>
        <dbReference type="ARBA" id="ARBA00022490"/>
    </source>
</evidence>
<sequence length="160" mass="17865">MGVTGVILAGGRSLRFGREKAFVRLNRKSLIEWTISSLSRVSESILIVTSIERYESVLHAQHAGEVFVDLWPGKAALGGIYTGLYHANTVYSVVVGCDMPFLNRDLLNYQISLASDYDAIVLRINDKIEPLHSIYSKSCLPFNRKTVSQKSIIDCSVIHY</sequence>
<organism evidence="9">
    <name type="scientific">marine sediment metagenome</name>
    <dbReference type="NCBI Taxonomy" id="412755"/>
    <lineage>
        <taxon>unclassified sequences</taxon>
        <taxon>metagenomes</taxon>
        <taxon>ecological metagenomes</taxon>
    </lineage>
</organism>
<evidence type="ECO:0000256" key="7">
    <source>
        <dbReference type="ARBA" id="ARBA00023150"/>
    </source>
</evidence>
<keyword evidence="1" id="KW-0963">Cytoplasm</keyword>
<evidence type="ECO:0000313" key="9">
    <source>
        <dbReference type="EMBL" id="GAF93269.1"/>
    </source>
</evidence>
<dbReference type="CDD" id="cd02503">
    <property type="entry name" value="MobA"/>
    <property type="match status" value="1"/>
</dbReference>
<dbReference type="GO" id="GO:0005525">
    <property type="term" value="F:GTP binding"/>
    <property type="evidence" value="ECO:0007669"/>
    <property type="project" value="UniProtKB-KW"/>
</dbReference>
<gene>
    <name evidence="9" type="ORF">S01H1_27891</name>
</gene>
<evidence type="ECO:0000256" key="6">
    <source>
        <dbReference type="ARBA" id="ARBA00023134"/>
    </source>
</evidence>
<keyword evidence="7" id="KW-0501">Molybdenum cofactor biosynthesis</keyword>
<comment type="caution">
    <text evidence="9">The sequence shown here is derived from an EMBL/GenBank/DDBJ whole genome shotgun (WGS) entry which is preliminary data.</text>
</comment>
<dbReference type="InterPro" id="IPR013482">
    <property type="entry name" value="Molybde_CF_guanTrfase"/>
</dbReference>
<dbReference type="GO" id="GO:0046872">
    <property type="term" value="F:metal ion binding"/>
    <property type="evidence" value="ECO:0007669"/>
    <property type="project" value="UniProtKB-KW"/>
</dbReference>
<keyword evidence="6" id="KW-0342">GTP-binding</keyword>
<feature type="non-terminal residue" evidence="9">
    <location>
        <position position="160"/>
    </location>
</feature>
<name>X0TJ44_9ZZZZ</name>
<dbReference type="GO" id="GO:0006777">
    <property type="term" value="P:Mo-molybdopterin cofactor biosynthetic process"/>
    <property type="evidence" value="ECO:0007669"/>
    <property type="project" value="UniProtKB-KW"/>
</dbReference>
<evidence type="ECO:0000259" key="8">
    <source>
        <dbReference type="Pfam" id="PF12804"/>
    </source>
</evidence>
<proteinExistence type="predicted"/>
<evidence type="ECO:0000256" key="3">
    <source>
        <dbReference type="ARBA" id="ARBA00022723"/>
    </source>
</evidence>
<dbReference type="SUPFAM" id="SSF53448">
    <property type="entry name" value="Nucleotide-diphospho-sugar transferases"/>
    <property type="match status" value="1"/>
</dbReference>
<dbReference type="AlphaFoldDB" id="X0TJ44"/>
<dbReference type="PANTHER" id="PTHR19136">
    <property type="entry name" value="MOLYBDENUM COFACTOR GUANYLYLTRANSFERASE"/>
    <property type="match status" value="1"/>
</dbReference>
<evidence type="ECO:0000256" key="2">
    <source>
        <dbReference type="ARBA" id="ARBA00022679"/>
    </source>
</evidence>
<dbReference type="PANTHER" id="PTHR19136:SF81">
    <property type="entry name" value="MOLYBDENUM COFACTOR GUANYLYLTRANSFERASE"/>
    <property type="match status" value="1"/>
</dbReference>
<dbReference type="Pfam" id="PF12804">
    <property type="entry name" value="NTP_transf_3"/>
    <property type="match status" value="1"/>
</dbReference>
<feature type="domain" description="MobA-like NTP transferase" evidence="8">
    <location>
        <begin position="5"/>
        <end position="142"/>
    </location>
</feature>
<reference evidence="9" key="1">
    <citation type="journal article" date="2014" name="Front. Microbiol.">
        <title>High frequency of phylogenetically diverse reductive dehalogenase-homologous genes in deep subseafloor sedimentary metagenomes.</title>
        <authorList>
            <person name="Kawai M."/>
            <person name="Futagami T."/>
            <person name="Toyoda A."/>
            <person name="Takaki Y."/>
            <person name="Nishi S."/>
            <person name="Hori S."/>
            <person name="Arai W."/>
            <person name="Tsubouchi T."/>
            <person name="Morono Y."/>
            <person name="Uchiyama I."/>
            <person name="Ito T."/>
            <person name="Fujiyama A."/>
            <person name="Inagaki F."/>
            <person name="Takami H."/>
        </authorList>
    </citation>
    <scope>NUCLEOTIDE SEQUENCE</scope>
    <source>
        <strain evidence="9">Expedition CK06-06</strain>
    </source>
</reference>
<dbReference type="Gene3D" id="3.90.550.10">
    <property type="entry name" value="Spore Coat Polysaccharide Biosynthesis Protein SpsA, Chain A"/>
    <property type="match status" value="1"/>
</dbReference>
<evidence type="ECO:0000256" key="4">
    <source>
        <dbReference type="ARBA" id="ARBA00022741"/>
    </source>
</evidence>
<accession>X0TJ44</accession>
<protein>
    <recommendedName>
        <fullName evidence="8">MobA-like NTP transferase domain-containing protein</fullName>
    </recommendedName>
</protein>
<evidence type="ECO:0000256" key="5">
    <source>
        <dbReference type="ARBA" id="ARBA00022842"/>
    </source>
</evidence>
<dbReference type="InterPro" id="IPR029044">
    <property type="entry name" value="Nucleotide-diphossugar_trans"/>
</dbReference>
<keyword evidence="3" id="KW-0479">Metal-binding</keyword>
<keyword evidence="2" id="KW-0808">Transferase</keyword>
<dbReference type="EMBL" id="BARS01017014">
    <property type="protein sequence ID" value="GAF93269.1"/>
    <property type="molecule type" value="Genomic_DNA"/>
</dbReference>
<dbReference type="GO" id="GO:0016779">
    <property type="term" value="F:nucleotidyltransferase activity"/>
    <property type="evidence" value="ECO:0007669"/>
    <property type="project" value="TreeGrafter"/>
</dbReference>
<dbReference type="InterPro" id="IPR025877">
    <property type="entry name" value="MobA-like_NTP_Trfase"/>
</dbReference>